<keyword evidence="5" id="KW-1185">Reference proteome</keyword>
<dbReference type="EMBL" id="CAMAPC010000003">
    <property type="protein sequence ID" value="CAH9053049.1"/>
    <property type="molecule type" value="Genomic_DNA"/>
</dbReference>
<protein>
    <recommendedName>
        <fullName evidence="2">EF-hand domain-containing protein</fullName>
    </recommendedName>
</protein>
<proteinExistence type="predicted"/>
<evidence type="ECO:0000259" key="2">
    <source>
        <dbReference type="Pfam" id="PF13202"/>
    </source>
</evidence>
<evidence type="ECO:0000313" key="4">
    <source>
        <dbReference type="EMBL" id="CAH9053049.1"/>
    </source>
</evidence>
<keyword evidence="1" id="KW-0732">Signal</keyword>
<evidence type="ECO:0000313" key="3">
    <source>
        <dbReference type="EMBL" id="CAH9049761.1"/>
    </source>
</evidence>
<accession>A0A9W4QTX6</accession>
<dbReference type="EMBL" id="CAMAPD010000001">
    <property type="protein sequence ID" value="CAH9049761.1"/>
    <property type="molecule type" value="Genomic_DNA"/>
</dbReference>
<dbReference type="GO" id="GO:0005509">
    <property type="term" value="F:calcium ion binding"/>
    <property type="evidence" value="ECO:0007669"/>
    <property type="project" value="InterPro"/>
</dbReference>
<feature type="chain" id="PRO_5040738677" description="EF-hand domain-containing protein" evidence="1">
    <location>
        <begin position="23"/>
        <end position="74"/>
    </location>
</feature>
<dbReference type="InterPro" id="IPR002048">
    <property type="entry name" value="EF_hand_dom"/>
</dbReference>
<dbReference type="Proteomes" id="UP001152467">
    <property type="component" value="Unassembled WGS sequence"/>
</dbReference>
<feature type="signal peptide" evidence="1">
    <location>
        <begin position="1"/>
        <end position="22"/>
    </location>
</feature>
<feature type="domain" description="EF-hand" evidence="2">
    <location>
        <begin position="24"/>
        <end position="41"/>
    </location>
</feature>
<dbReference type="AlphaFoldDB" id="A0A9W4QTX6"/>
<evidence type="ECO:0000313" key="6">
    <source>
        <dbReference type="Proteomes" id="UP001152485"/>
    </source>
</evidence>
<dbReference type="Proteomes" id="UP001152485">
    <property type="component" value="Unassembled WGS sequence"/>
</dbReference>
<dbReference type="SUPFAM" id="SSF47473">
    <property type="entry name" value="EF-hand"/>
    <property type="match status" value="1"/>
</dbReference>
<evidence type="ECO:0000256" key="1">
    <source>
        <dbReference type="SAM" id="SignalP"/>
    </source>
</evidence>
<dbReference type="InterPro" id="IPR018247">
    <property type="entry name" value="EF_Hand_1_Ca_BS"/>
</dbReference>
<dbReference type="PROSITE" id="PS00018">
    <property type="entry name" value="EF_HAND_1"/>
    <property type="match status" value="1"/>
</dbReference>
<dbReference type="Pfam" id="PF13202">
    <property type="entry name" value="EF-hand_5"/>
    <property type="match status" value="2"/>
</dbReference>
<gene>
    <name evidence="4" type="ORF">PSECIP111854_01093</name>
    <name evidence="3" type="ORF">PSECIP111951_00024</name>
</gene>
<organism evidence="4 5">
    <name type="scientific">Pseudoalteromonas holothuriae</name>
    <dbReference type="NCBI Taxonomy" id="2963714"/>
    <lineage>
        <taxon>Bacteria</taxon>
        <taxon>Pseudomonadati</taxon>
        <taxon>Pseudomonadota</taxon>
        <taxon>Gammaproteobacteria</taxon>
        <taxon>Alteromonadales</taxon>
        <taxon>Pseudoalteromonadaceae</taxon>
        <taxon>Pseudoalteromonas</taxon>
    </lineage>
</organism>
<feature type="domain" description="EF-hand" evidence="2">
    <location>
        <begin position="51"/>
        <end position="71"/>
    </location>
</feature>
<dbReference type="RefSeq" id="WP_410007656.1">
    <property type="nucleotide sequence ID" value="NZ_CAMAPD010000001.1"/>
</dbReference>
<dbReference type="Gene3D" id="1.10.238.10">
    <property type="entry name" value="EF-hand"/>
    <property type="match status" value="1"/>
</dbReference>
<name>A0A9W4QTX6_9GAMM</name>
<reference evidence="4 6" key="1">
    <citation type="submission" date="2022-07" db="EMBL/GenBank/DDBJ databases">
        <authorList>
            <person name="Criscuolo A."/>
        </authorList>
    </citation>
    <scope>NUCLEOTIDE SEQUENCE</scope>
    <source>
        <strain evidence="6">CIP 111951</strain>
        <strain evidence="4">CIP111854</strain>
        <strain evidence="3">CIP111951</strain>
    </source>
</reference>
<dbReference type="InterPro" id="IPR011992">
    <property type="entry name" value="EF-hand-dom_pair"/>
</dbReference>
<sequence length="74" mass="7748">MMKNSLITIAFLAVSVSAAAQAGDTFSTLDTDNNGSISLAESKVLPALMAKFKELDTDGNGELSAQEFASFKSE</sequence>
<evidence type="ECO:0000313" key="5">
    <source>
        <dbReference type="Proteomes" id="UP001152467"/>
    </source>
</evidence>
<comment type="caution">
    <text evidence="4">The sequence shown here is derived from an EMBL/GenBank/DDBJ whole genome shotgun (WGS) entry which is preliminary data.</text>
</comment>